<dbReference type="Pfam" id="PF00899">
    <property type="entry name" value="ThiF"/>
    <property type="match status" value="1"/>
</dbReference>
<dbReference type="KEGG" id="dwd:DSCW_62770"/>
<proteinExistence type="predicted"/>
<dbReference type="RefSeq" id="WP_155307447.1">
    <property type="nucleotide sequence ID" value="NZ_AP021875.1"/>
</dbReference>
<evidence type="ECO:0000313" key="2">
    <source>
        <dbReference type="EMBL" id="BBO78860.1"/>
    </source>
</evidence>
<sequence>MTENHFRSGLKAHFSEEQIQLLASVRVGIAGAGGLGSNAAAHLVRSGIRRLVVADFDRVEASNLNRQFYFADQLGLKKVAALKVNLLRIDPSLEMESVDLRLDAANIRHTFRNCTIVLEALDRARDKKMMADCFLTDSRLFVCASGIGGWGDADRIHTRKIGGTNYVVGDGRSETSAAMPPTAAIVGIAAAKQADIVVAAILNKQVGAQVAFPGTG</sequence>
<dbReference type="OrthoDB" id="9804286at2"/>
<dbReference type="InterPro" id="IPR035985">
    <property type="entry name" value="Ubiquitin-activating_enz"/>
</dbReference>
<dbReference type="InterPro" id="IPR000594">
    <property type="entry name" value="ThiF_NAD_FAD-bd"/>
</dbReference>
<dbReference type="Proteomes" id="UP000427769">
    <property type="component" value="Chromosome"/>
</dbReference>
<reference evidence="2 3" key="1">
    <citation type="submission" date="2019-11" db="EMBL/GenBank/DDBJ databases">
        <title>Comparative genomics of hydrocarbon-degrading Desulfosarcina strains.</title>
        <authorList>
            <person name="Watanabe M."/>
            <person name="Kojima H."/>
            <person name="Fukui M."/>
        </authorList>
    </citation>
    <scope>NUCLEOTIDE SEQUENCE [LARGE SCALE GENOMIC DNA]</scope>
    <source>
        <strain evidence="2 3">PP31</strain>
    </source>
</reference>
<evidence type="ECO:0000259" key="1">
    <source>
        <dbReference type="Pfam" id="PF00899"/>
    </source>
</evidence>
<gene>
    <name evidence="2" type="ORF">DSCW_62770</name>
</gene>
<keyword evidence="3" id="KW-1185">Reference proteome</keyword>
<evidence type="ECO:0000313" key="3">
    <source>
        <dbReference type="Proteomes" id="UP000427769"/>
    </source>
</evidence>
<dbReference type="GO" id="GO:0061504">
    <property type="term" value="P:cyclic threonylcarbamoyladenosine biosynthetic process"/>
    <property type="evidence" value="ECO:0007669"/>
    <property type="project" value="TreeGrafter"/>
</dbReference>
<protein>
    <submittedName>
        <fullName evidence="2">Thiamine biosynthesis protein ThiF</fullName>
    </submittedName>
</protein>
<accession>A0A5K7ZDH5</accession>
<dbReference type="Gene3D" id="3.40.50.720">
    <property type="entry name" value="NAD(P)-binding Rossmann-like Domain"/>
    <property type="match status" value="1"/>
</dbReference>
<dbReference type="AlphaFoldDB" id="A0A5K7ZDH5"/>
<feature type="domain" description="THIF-type NAD/FAD binding fold" evidence="1">
    <location>
        <begin position="13"/>
        <end position="203"/>
    </location>
</feature>
<dbReference type="NCBIfam" id="NF006395">
    <property type="entry name" value="PRK08644.1"/>
    <property type="match status" value="1"/>
</dbReference>
<dbReference type="SUPFAM" id="SSF69572">
    <property type="entry name" value="Activating enzymes of the ubiquitin-like proteins"/>
    <property type="match status" value="1"/>
</dbReference>
<dbReference type="InterPro" id="IPR012729">
    <property type="entry name" value="ThiF_fam2"/>
</dbReference>
<dbReference type="GO" id="GO:0008641">
    <property type="term" value="F:ubiquitin-like modifier activating enzyme activity"/>
    <property type="evidence" value="ECO:0007669"/>
    <property type="project" value="InterPro"/>
</dbReference>
<dbReference type="GO" id="GO:0061503">
    <property type="term" value="F:tRNA threonylcarbamoyladenosine dehydratase"/>
    <property type="evidence" value="ECO:0007669"/>
    <property type="project" value="TreeGrafter"/>
</dbReference>
<dbReference type="EMBL" id="AP021875">
    <property type="protein sequence ID" value="BBO78860.1"/>
    <property type="molecule type" value="Genomic_DNA"/>
</dbReference>
<dbReference type="PANTHER" id="PTHR43267">
    <property type="entry name" value="TRNA THREONYLCARBAMOYLADENOSINE DEHYDRATASE"/>
    <property type="match status" value="1"/>
</dbReference>
<dbReference type="NCBIfam" id="TIGR02354">
    <property type="entry name" value="thiF_fam2"/>
    <property type="match status" value="1"/>
</dbReference>
<dbReference type="InterPro" id="IPR045886">
    <property type="entry name" value="ThiF/MoeB/HesA"/>
</dbReference>
<dbReference type="PANTHER" id="PTHR43267:SF3">
    <property type="entry name" value="THIF PROTEIN"/>
    <property type="match status" value="1"/>
</dbReference>
<organism evidence="2 3">
    <name type="scientific">Desulfosarcina widdelii</name>
    <dbReference type="NCBI Taxonomy" id="947919"/>
    <lineage>
        <taxon>Bacteria</taxon>
        <taxon>Pseudomonadati</taxon>
        <taxon>Thermodesulfobacteriota</taxon>
        <taxon>Desulfobacteria</taxon>
        <taxon>Desulfobacterales</taxon>
        <taxon>Desulfosarcinaceae</taxon>
        <taxon>Desulfosarcina</taxon>
    </lineage>
</organism>
<name>A0A5K7ZDH5_9BACT</name>